<reference evidence="2 3" key="1">
    <citation type="submission" date="2019-02" db="EMBL/GenBank/DDBJ databases">
        <authorList>
            <person name="Lehtovirta-Morley E L."/>
        </authorList>
    </citation>
    <scope>NUCLEOTIDE SEQUENCE [LARGE SCALE GENOMIC DNA]</scope>
    <source>
        <strain evidence="2">NFRAN1</strain>
    </source>
</reference>
<dbReference type="Pfam" id="PF02679">
    <property type="entry name" value="ComA"/>
    <property type="match status" value="1"/>
</dbReference>
<dbReference type="OrthoDB" id="6405at2157"/>
<dbReference type="GO" id="GO:0043817">
    <property type="term" value="F:phosphosulfolactate synthase activity"/>
    <property type="evidence" value="ECO:0007669"/>
    <property type="project" value="UniProtKB-EC"/>
</dbReference>
<dbReference type="InterPro" id="IPR036112">
    <property type="entry name" value="ComA_synth_sf"/>
</dbReference>
<dbReference type="AlphaFoldDB" id="A0A484IC92"/>
<evidence type="ECO:0000313" key="2">
    <source>
        <dbReference type="EMBL" id="VFJ15384.1"/>
    </source>
</evidence>
<dbReference type="Gene3D" id="1.10.10.10">
    <property type="entry name" value="Winged helix-like DNA-binding domain superfamily/Winged helix DNA-binding domain"/>
    <property type="match status" value="1"/>
</dbReference>
<comment type="similarity">
    <text evidence="1">Belongs to the phosphosulfolactate synthase family.</text>
</comment>
<dbReference type="EMBL" id="LR216287">
    <property type="protein sequence ID" value="VFJ15384.1"/>
    <property type="molecule type" value="Genomic_DNA"/>
</dbReference>
<evidence type="ECO:0000256" key="1">
    <source>
        <dbReference type="ARBA" id="ARBA00010424"/>
    </source>
</evidence>
<keyword evidence="3" id="KW-1185">Reference proteome</keyword>
<dbReference type="EC" id="4.4.1.19" evidence="2"/>
<proteinExistence type="inferred from homology"/>
<dbReference type="InterPro" id="IPR003830">
    <property type="entry name" value="ComA_synth"/>
</dbReference>
<organism evidence="2 3">
    <name type="scientific">Candidatus Nitrosocosmicus franklandianus</name>
    <dbReference type="NCBI Taxonomy" id="1798806"/>
    <lineage>
        <taxon>Archaea</taxon>
        <taxon>Nitrososphaerota</taxon>
        <taxon>Nitrososphaeria</taxon>
        <taxon>Nitrososphaerales</taxon>
        <taxon>Nitrososphaeraceae</taxon>
        <taxon>Candidatus Nitrosocosmicus</taxon>
    </lineage>
</organism>
<evidence type="ECO:0000313" key="3">
    <source>
        <dbReference type="Proteomes" id="UP000294299"/>
    </source>
</evidence>
<dbReference type="KEGG" id="nfn:NFRAN_3066"/>
<sequence length="328" mass="37765">MLESLSGDRIDQNKPRHDGITYIIDKFQGLDKENFETISSYIDMVKIYSAFPLLLKEESLIKRIDFYHSLNVLVSTGSTLTEYAIRENVFEKFVESSKRLGFDLIEISENSIHLTLEEKKKIIKILNAHDIRAQWKIGKKDPRRQLSVEETVRKMSEILEISQEKIILEANLGYNVGIYDEKGDIKWNLLSAITSKVSPNSIIFEAPLEIQQAVLIAEFGQRVNLGEIRLENVLSVESQRRGFLSKASFSITPVRKGPEGSPATKFIHYIIRNKHPIDQSELMYVTNLPRRTVQASIEELKQQGLIIEKNSLDDTRKKVYNLVKNEWI</sequence>
<name>A0A484IC92_9ARCH</name>
<protein>
    <submittedName>
        <fullName evidence="2">Phosphosulfolactate synthase</fullName>
        <ecNumber evidence="2">4.4.1.19</ecNumber>
    </submittedName>
</protein>
<dbReference type="Gene3D" id="3.20.20.70">
    <property type="entry name" value="Aldolase class I"/>
    <property type="match status" value="1"/>
</dbReference>
<gene>
    <name evidence="2" type="primary">yitD</name>
    <name evidence="2" type="ORF">NFRAN_3066</name>
</gene>
<dbReference type="SUPFAM" id="SSF102110">
    <property type="entry name" value="(2r)-phospho-3-sulfolactate synthase ComA"/>
    <property type="match status" value="1"/>
</dbReference>
<dbReference type="SUPFAM" id="SSF46785">
    <property type="entry name" value="Winged helix' DNA-binding domain"/>
    <property type="match status" value="1"/>
</dbReference>
<dbReference type="InterPro" id="IPR036390">
    <property type="entry name" value="WH_DNA-bd_sf"/>
</dbReference>
<dbReference type="RefSeq" id="WP_134485330.1">
    <property type="nucleotide sequence ID" value="NZ_LR216287.1"/>
</dbReference>
<dbReference type="PANTHER" id="PTHR48413">
    <property type="match status" value="1"/>
</dbReference>
<keyword evidence="2" id="KW-0456">Lyase</keyword>
<dbReference type="InterPro" id="IPR036388">
    <property type="entry name" value="WH-like_DNA-bd_sf"/>
</dbReference>
<accession>A0A484IC92</accession>
<dbReference type="GeneID" id="39422163"/>
<dbReference type="PANTHER" id="PTHR48413:SF1">
    <property type="entry name" value="PROTEIN HEAT-STRESS-ASSOCIATED 32"/>
    <property type="match status" value="1"/>
</dbReference>
<dbReference type="InterPro" id="IPR013785">
    <property type="entry name" value="Aldolase_TIM"/>
</dbReference>
<dbReference type="Proteomes" id="UP000294299">
    <property type="component" value="Chromosome NFRAN"/>
</dbReference>